<feature type="compositionally biased region" description="Acidic residues" evidence="1">
    <location>
        <begin position="733"/>
        <end position="750"/>
    </location>
</feature>
<feature type="region of interest" description="Disordered" evidence="1">
    <location>
        <begin position="238"/>
        <end position="280"/>
    </location>
</feature>
<feature type="domain" description="F-box" evidence="2">
    <location>
        <begin position="8"/>
        <end position="47"/>
    </location>
</feature>
<dbReference type="InterPro" id="IPR032675">
    <property type="entry name" value="LRR_dom_sf"/>
</dbReference>
<name>A0AAD4D9V9_9FUNG</name>
<proteinExistence type="predicted"/>
<dbReference type="Gene3D" id="3.80.10.10">
    <property type="entry name" value="Ribonuclease Inhibitor"/>
    <property type="match status" value="1"/>
</dbReference>
<gene>
    <name evidence="3" type="ORF">BGZ95_011510</name>
</gene>
<reference evidence="3" key="1">
    <citation type="journal article" date="2020" name="Fungal Divers.">
        <title>Resolving the Mortierellaceae phylogeny through synthesis of multi-gene phylogenetics and phylogenomics.</title>
        <authorList>
            <person name="Vandepol N."/>
            <person name="Liber J."/>
            <person name="Desiro A."/>
            <person name="Na H."/>
            <person name="Kennedy M."/>
            <person name="Barry K."/>
            <person name="Grigoriev I.V."/>
            <person name="Miller A.N."/>
            <person name="O'Donnell K."/>
            <person name="Stajich J.E."/>
            <person name="Bonito G."/>
        </authorList>
    </citation>
    <scope>NUCLEOTIDE SEQUENCE</scope>
    <source>
        <strain evidence="3">NRRL 28262</strain>
    </source>
</reference>
<feature type="compositionally biased region" description="Low complexity" evidence="1">
    <location>
        <begin position="246"/>
        <end position="265"/>
    </location>
</feature>
<feature type="region of interest" description="Disordered" evidence="1">
    <location>
        <begin position="481"/>
        <end position="538"/>
    </location>
</feature>
<comment type="caution">
    <text evidence="3">The sequence shown here is derived from an EMBL/GenBank/DDBJ whole genome shotgun (WGS) entry which is preliminary data.</text>
</comment>
<feature type="compositionally biased region" description="Pro residues" evidence="1">
    <location>
        <begin position="518"/>
        <end position="528"/>
    </location>
</feature>
<organism evidence="3 4">
    <name type="scientific">Linnemannia exigua</name>
    <dbReference type="NCBI Taxonomy" id="604196"/>
    <lineage>
        <taxon>Eukaryota</taxon>
        <taxon>Fungi</taxon>
        <taxon>Fungi incertae sedis</taxon>
        <taxon>Mucoromycota</taxon>
        <taxon>Mortierellomycotina</taxon>
        <taxon>Mortierellomycetes</taxon>
        <taxon>Mortierellales</taxon>
        <taxon>Mortierellaceae</taxon>
        <taxon>Linnemannia</taxon>
    </lineage>
</organism>
<evidence type="ECO:0000313" key="3">
    <source>
        <dbReference type="EMBL" id="KAG0272701.1"/>
    </source>
</evidence>
<evidence type="ECO:0000256" key="1">
    <source>
        <dbReference type="SAM" id="MobiDB-lite"/>
    </source>
</evidence>
<keyword evidence="4" id="KW-1185">Reference proteome</keyword>
<dbReference type="SUPFAM" id="SSF52047">
    <property type="entry name" value="RNI-like"/>
    <property type="match status" value="1"/>
</dbReference>
<dbReference type="InterPro" id="IPR001810">
    <property type="entry name" value="F-box_dom"/>
</dbReference>
<dbReference type="EMBL" id="JAAAIL010000876">
    <property type="protein sequence ID" value="KAG0272701.1"/>
    <property type="molecule type" value="Genomic_DNA"/>
</dbReference>
<dbReference type="Pfam" id="PF12937">
    <property type="entry name" value="F-box-like"/>
    <property type="match status" value="1"/>
</dbReference>
<protein>
    <recommendedName>
        <fullName evidence="2">F-box domain-containing protein</fullName>
    </recommendedName>
</protein>
<evidence type="ECO:0000259" key="2">
    <source>
        <dbReference type="Pfam" id="PF12937"/>
    </source>
</evidence>
<dbReference type="InterPro" id="IPR036047">
    <property type="entry name" value="F-box-like_dom_sf"/>
</dbReference>
<evidence type="ECO:0000313" key="4">
    <source>
        <dbReference type="Proteomes" id="UP001194580"/>
    </source>
</evidence>
<feature type="region of interest" description="Disordered" evidence="1">
    <location>
        <begin position="706"/>
        <end position="750"/>
    </location>
</feature>
<dbReference type="SUPFAM" id="SSF81383">
    <property type="entry name" value="F-box domain"/>
    <property type="match status" value="1"/>
</dbReference>
<dbReference type="AlphaFoldDB" id="A0AAD4D9V9"/>
<dbReference type="Proteomes" id="UP001194580">
    <property type="component" value="Unassembled WGS sequence"/>
</dbReference>
<sequence>MTLALELPEILYRIGYYLDANQVLACSLVCRTFYNAYSPLVWKDLHFSLTKDQLKQIREKTPLARKISFRHLFEGDELERDTLELVSILQGRSPWLRSLTIHQHESVQQFSSFGPGCNRVETMSIEGIPLKGDFGDQTYWKSCKALLRQNRPDLRSLSLQNWKVEWDKPLPGQPVWNPILACTQHLNLTSLSLVRCKIRGKHLKAFWTISARLEALELDDVDMDLTWIPSSFLKDKDKDKAPVPATNSSHNSTTSSSTSSTHSNSAPVTKRALPPPDLPPRFPKLQTLSIRSLLRHHPLSQFYWLVLPCPSLRTLNWMFDNHRYFATKPFMDAFEDTLASPTAWPHLDSITIKGHSNWISDEIHLQILTTARQPLKRLDILHHNIQPKSFEVLQARHFATIQTIDLTHTLLDHASKWAIVVLESCPSLERIQAKVIRGQDIIKSRPWACQGLREWIIAIDMDFDYLYPDVIPTAGGGSGTVNSANAPTSASETTTPSATAGGGGEEEEEGTPSNTTPAEPPIFPPPTTNGPKRRLTKLERQACRSVYKRFSTLTRLREFNMLHSHSMNYLSTPGIPGQHLSFSSPSHPSHPSHRMISLPLRLHLGLAYLARLDRLEKFCFWNGYTQVRHKEIQWILEHWKGLKQICGGFSIPNRKMQTVHKESSWSVVFTPLLKDAGKVGGISTEGSRYLRYDDSAEVLEAETIAAATGEEEEEESVAAVTTKAKSVRSGGTCEDDDTESEPEDEYEREP</sequence>
<accession>A0AAD4D9V9</accession>
<dbReference type="CDD" id="cd09917">
    <property type="entry name" value="F-box_SF"/>
    <property type="match status" value="1"/>
</dbReference>
<feature type="compositionally biased region" description="Low complexity" evidence="1">
    <location>
        <begin position="482"/>
        <end position="499"/>
    </location>
</feature>